<evidence type="ECO:0000256" key="8">
    <source>
        <dbReference type="ARBA" id="ARBA00023239"/>
    </source>
</evidence>
<dbReference type="SUPFAM" id="SSF68923">
    <property type="entry name" value="PEP carboxykinase N-terminal domain"/>
    <property type="match status" value="1"/>
</dbReference>
<dbReference type="Pfam" id="PF01293">
    <property type="entry name" value="PEPCK_ATP"/>
    <property type="match status" value="2"/>
</dbReference>
<comment type="similarity">
    <text evidence="2">Belongs to the phosphoenolpyruvate carboxykinase (ATP) family.</text>
</comment>
<evidence type="ECO:0000256" key="3">
    <source>
        <dbReference type="ARBA" id="ARBA00012363"/>
    </source>
</evidence>
<keyword evidence="6" id="KW-0210">Decarboxylase</keyword>
<organism evidence="10 11">
    <name type="scientific">Eiseniibacteriota bacterium</name>
    <dbReference type="NCBI Taxonomy" id="2212470"/>
    <lineage>
        <taxon>Bacteria</taxon>
        <taxon>Candidatus Eiseniibacteriota</taxon>
    </lineage>
</organism>
<evidence type="ECO:0000256" key="2">
    <source>
        <dbReference type="ARBA" id="ARBA00006052"/>
    </source>
</evidence>
<evidence type="ECO:0000313" key="11">
    <source>
        <dbReference type="Proteomes" id="UP000748308"/>
    </source>
</evidence>
<keyword evidence="8" id="KW-0456">Lyase</keyword>
<dbReference type="PANTHER" id="PTHR30031:SF0">
    <property type="entry name" value="PHOSPHOENOLPYRUVATE CARBOXYKINASE (ATP)"/>
    <property type="match status" value="1"/>
</dbReference>
<comment type="pathway">
    <text evidence="1">Carbohydrate biosynthesis; gluconeogenesis.</text>
</comment>
<comment type="caution">
    <text evidence="10">The sequence shown here is derived from an EMBL/GenBank/DDBJ whole genome shotgun (WGS) entry which is preliminary data.</text>
</comment>
<dbReference type="SUPFAM" id="SSF53795">
    <property type="entry name" value="PEP carboxykinase-like"/>
    <property type="match status" value="1"/>
</dbReference>
<reference evidence="10" key="1">
    <citation type="submission" date="2019-03" db="EMBL/GenBank/DDBJ databases">
        <title>Lake Tanganyika Metagenome-Assembled Genomes (MAGs).</title>
        <authorList>
            <person name="Tran P."/>
        </authorList>
    </citation>
    <scope>NUCLEOTIDE SEQUENCE</scope>
    <source>
        <strain evidence="10">M_DeepCast_400m_m2_100</strain>
    </source>
</reference>
<evidence type="ECO:0000256" key="6">
    <source>
        <dbReference type="ARBA" id="ARBA00022793"/>
    </source>
</evidence>
<evidence type="ECO:0000256" key="1">
    <source>
        <dbReference type="ARBA" id="ARBA00004742"/>
    </source>
</evidence>
<dbReference type="GO" id="GO:0004612">
    <property type="term" value="F:phosphoenolpyruvate carboxykinase (ATP) activity"/>
    <property type="evidence" value="ECO:0007669"/>
    <property type="project" value="UniProtKB-EC"/>
</dbReference>
<dbReference type="PANTHER" id="PTHR30031">
    <property type="entry name" value="PHOSPHOENOLPYRUVATE CARBOXYKINASE ATP"/>
    <property type="match status" value="1"/>
</dbReference>
<evidence type="ECO:0000256" key="4">
    <source>
        <dbReference type="ARBA" id="ARBA00022432"/>
    </source>
</evidence>
<evidence type="ECO:0000313" key="10">
    <source>
        <dbReference type="EMBL" id="MBM3317962.1"/>
    </source>
</evidence>
<dbReference type="GO" id="GO:0006094">
    <property type="term" value="P:gluconeogenesis"/>
    <property type="evidence" value="ECO:0007669"/>
    <property type="project" value="UniProtKB-KW"/>
</dbReference>
<dbReference type="InterPro" id="IPR001272">
    <property type="entry name" value="PEP_carboxykinase_ATP"/>
</dbReference>
<gene>
    <name evidence="10" type="ORF">FJY75_08915</name>
</gene>
<comment type="catalytic activity">
    <reaction evidence="9">
        <text>oxaloacetate + ATP = phosphoenolpyruvate + ADP + CO2</text>
        <dbReference type="Rhea" id="RHEA:18617"/>
        <dbReference type="ChEBI" id="CHEBI:16452"/>
        <dbReference type="ChEBI" id="CHEBI:16526"/>
        <dbReference type="ChEBI" id="CHEBI:30616"/>
        <dbReference type="ChEBI" id="CHEBI:58702"/>
        <dbReference type="ChEBI" id="CHEBI:456216"/>
        <dbReference type="EC" id="4.1.1.49"/>
    </reaction>
</comment>
<feature type="non-terminal residue" evidence="10">
    <location>
        <position position="556"/>
    </location>
</feature>
<dbReference type="Gene3D" id="3.90.228.20">
    <property type="match status" value="2"/>
</dbReference>
<dbReference type="InterPro" id="IPR013035">
    <property type="entry name" value="PEP_carboxykinase_C"/>
</dbReference>
<dbReference type="Proteomes" id="UP000748308">
    <property type="component" value="Unassembled WGS sequence"/>
</dbReference>
<protein>
    <recommendedName>
        <fullName evidence="3">phosphoenolpyruvate carboxykinase (ATP)</fullName>
        <ecNumber evidence="3">4.1.1.49</ecNumber>
    </recommendedName>
</protein>
<evidence type="ECO:0000256" key="5">
    <source>
        <dbReference type="ARBA" id="ARBA00022741"/>
    </source>
</evidence>
<evidence type="ECO:0000256" key="9">
    <source>
        <dbReference type="ARBA" id="ARBA00047371"/>
    </source>
</evidence>
<accession>A0A937XBN1</accession>
<dbReference type="AlphaFoldDB" id="A0A937XBN1"/>
<dbReference type="InterPro" id="IPR008210">
    <property type="entry name" value="PEP_carboxykinase_N"/>
</dbReference>
<dbReference type="GO" id="GO:0005524">
    <property type="term" value="F:ATP binding"/>
    <property type="evidence" value="ECO:0007669"/>
    <property type="project" value="UniProtKB-KW"/>
</dbReference>
<keyword evidence="5" id="KW-0547">Nucleotide-binding</keyword>
<sequence length="556" mass="61654">MVESAGRFFHDPEVPFHARIVVHPGQEELRALSERHVPHIFRSRHGNLDRVTRCKARMAQCTYIVAPMSEQGFYSSKVMPREQARKLIEMQRAYIEETGLLIRLDAYQGIGRKAPAVQWLYTPEAANIAGMQQILAFPREAVETADQLRQPFRPHFRLIMTPGCPAPGAPLGVTILVDLENWTTHVLGSDYFGESKKGMLRMLNEYAYQLGGLVLHAGAKAVTIGDRRISLAVMGLSGTGKTATTFSHQGDLTEPIQDDMLCLWPDGSVTPTENGCFAKTFGLREETEPVIYRGTIHPDAWVENCYIDADGGYDFSKERLSPEEVGRWRETLIGTGASPANVDAYISGRTPIEEVLDERGLPLDGWDFVAWTQNGRSIIPMSAIENAAALDHIPPIQSLGILNRDEGPDAAMPGIVRFSSAAQAAAYFMLGETSKTSAAGKERGKTRSPFTQPFFPRAPHLQARRFADLAARMPDLQLWLMNTGFVGGDQRDVASGHALKVKLAHSTVMLEWLLADRIAWKTDPDFGYEIADLEAPRNAELAARVPLEVLNPRIFY</sequence>
<dbReference type="EMBL" id="VGIY01000227">
    <property type="protein sequence ID" value="MBM3317962.1"/>
    <property type="molecule type" value="Genomic_DNA"/>
</dbReference>
<dbReference type="Gene3D" id="3.40.449.10">
    <property type="entry name" value="Phosphoenolpyruvate Carboxykinase, domain 1"/>
    <property type="match status" value="1"/>
</dbReference>
<dbReference type="EC" id="4.1.1.49" evidence="3"/>
<name>A0A937XBN1_UNCEI</name>
<proteinExistence type="inferred from homology"/>
<dbReference type="GO" id="GO:0005829">
    <property type="term" value="C:cytosol"/>
    <property type="evidence" value="ECO:0007669"/>
    <property type="project" value="TreeGrafter"/>
</dbReference>
<keyword evidence="7" id="KW-0067">ATP-binding</keyword>
<keyword evidence="4" id="KW-0312">Gluconeogenesis</keyword>
<evidence type="ECO:0000256" key="7">
    <source>
        <dbReference type="ARBA" id="ARBA00022840"/>
    </source>
</evidence>